<organism evidence="1 2">
    <name type="scientific">Erwinia tasmaniensis (strain DSM 17950 / CFBP 7177 / CIP 109463 / NCPPB 4357 / Et1/99)</name>
    <dbReference type="NCBI Taxonomy" id="465817"/>
    <lineage>
        <taxon>Bacteria</taxon>
        <taxon>Pseudomonadati</taxon>
        <taxon>Pseudomonadota</taxon>
        <taxon>Gammaproteobacteria</taxon>
        <taxon>Enterobacterales</taxon>
        <taxon>Erwiniaceae</taxon>
        <taxon>Erwinia</taxon>
    </lineage>
</organism>
<protein>
    <submittedName>
        <fullName evidence="1">Uncharacterized protein</fullName>
    </submittedName>
</protein>
<dbReference type="EMBL" id="CU468135">
    <property type="protein sequence ID" value="CAO98301.1"/>
    <property type="molecule type" value="Genomic_DNA"/>
</dbReference>
<evidence type="ECO:0000313" key="1">
    <source>
        <dbReference type="EMBL" id="CAO98301.1"/>
    </source>
</evidence>
<name>B2VJS4_ERWT9</name>
<accession>B2VJS4</accession>
<dbReference type="STRING" id="465817.ETA_32550"/>
<dbReference type="HOGENOM" id="CLU_2897235_0_0_6"/>
<sequence>MIMIIIAMRFQQDARFQLKKHDIAHIASNIFSQHGCWLFFVCYPPLVMLIPRILCRPLRRII</sequence>
<dbReference type="AlphaFoldDB" id="B2VJS4"/>
<dbReference type="Proteomes" id="UP000001726">
    <property type="component" value="Chromosome"/>
</dbReference>
<reference evidence="1 2" key="1">
    <citation type="journal article" date="2008" name="Environ. Microbiol.">
        <title>The genome of Erwinia tasmaniensis strain Et1/99, a non-pathogenic bacterium in the genus Erwinia.</title>
        <authorList>
            <person name="Kube M."/>
            <person name="Migdoll A.M."/>
            <person name="Mueller I."/>
            <person name="Kuhl H."/>
            <person name="Beck A."/>
            <person name="Reinhardt R."/>
            <person name="Geider K."/>
        </authorList>
    </citation>
    <scope>NUCLEOTIDE SEQUENCE [LARGE SCALE GENOMIC DNA]</scope>
    <source>
        <strain evidence="2">DSM 17950 / CFBP 7177 / CIP 109463 / NCPPB 4357 / Et1/99</strain>
    </source>
</reference>
<keyword evidence="2" id="KW-1185">Reference proteome</keyword>
<evidence type="ECO:0000313" key="2">
    <source>
        <dbReference type="Proteomes" id="UP000001726"/>
    </source>
</evidence>
<gene>
    <name evidence="1" type="ordered locus">ETA_32550</name>
</gene>
<dbReference type="KEGG" id="eta:ETA_32550"/>
<proteinExistence type="predicted"/>